<gene>
    <name evidence="2" type="ORF">KHY36_02020</name>
</gene>
<evidence type="ECO:0000259" key="1">
    <source>
        <dbReference type="Pfam" id="PF03781"/>
    </source>
</evidence>
<dbReference type="Gene3D" id="3.90.1580.10">
    <property type="entry name" value="paralog of FGE (formylglycine-generating enzyme)"/>
    <property type="match status" value="1"/>
</dbReference>
<dbReference type="SUPFAM" id="SSF56436">
    <property type="entry name" value="C-type lectin-like"/>
    <property type="match status" value="1"/>
</dbReference>
<dbReference type="Pfam" id="PF03781">
    <property type="entry name" value="FGE-sulfatase"/>
    <property type="match status" value="1"/>
</dbReference>
<dbReference type="Proteomes" id="UP000759273">
    <property type="component" value="Unassembled WGS sequence"/>
</dbReference>
<dbReference type="AlphaFoldDB" id="A0A943D9F6"/>
<comment type="caution">
    <text evidence="2">The sequence shown here is derived from an EMBL/GenBank/DDBJ whole genome shotgun (WGS) entry which is preliminary data.</text>
</comment>
<dbReference type="InterPro" id="IPR042095">
    <property type="entry name" value="SUMF_sf"/>
</dbReference>
<proteinExistence type="predicted"/>
<name>A0A943D9F6_9FIRM</name>
<evidence type="ECO:0000313" key="2">
    <source>
        <dbReference type="EMBL" id="MBS5331290.1"/>
    </source>
</evidence>
<sequence length="362" mass="39072">MADNFDLMATALKAVCPNNEILLDNAGKPSVMVRIPKMTYAQLGMGESTALFPAFIINGQEVDEIYISKYLNIVQNGRAYSLPGVDPAASMNFDQARSYCEAKGDGWHCMTRMEWGLLMRICEMQGFIPLGNNNYGKHSSEQFYKAIKTYDDSGKTGRTATGTGPLTWYHDNSPSGIADLVGDVWEWAGGVRTVYGELQVMANNNGADAANSQGTSSTKWMAISADDGSYITPDGSGTTANSVKLDIVSGHIQWSKTITTRNKDSDWPSCSFAAITCDSTISDAAKLVLQCLGMLPYKATDLCAKAGHQCWFRNLDAERAFCSGGHWSSSSYGLASFSGGDPRSNAGTYIGFRAAFVKLPTA</sequence>
<feature type="domain" description="Sulfatase-modifying factor enzyme-like" evidence="1">
    <location>
        <begin position="80"/>
        <end position="189"/>
    </location>
</feature>
<evidence type="ECO:0000313" key="3">
    <source>
        <dbReference type="Proteomes" id="UP000759273"/>
    </source>
</evidence>
<dbReference type="InterPro" id="IPR005532">
    <property type="entry name" value="SUMF_dom"/>
</dbReference>
<dbReference type="InterPro" id="IPR016187">
    <property type="entry name" value="CTDL_fold"/>
</dbReference>
<reference evidence="2" key="1">
    <citation type="submission" date="2021-02" db="EMBL/GenBank/DDBJ databases">
        <title>Infant gut strain persistence is associated with maternal origin, phylogeny, and functional potential including surface adhesion and iron acquisition.</title>
        <authorList>
            <person name="Lou Y.C."/>
        </authorList>
    </citation>
    <scope>NUCLEOTIDE SEQUENCE</scope>
    <source>
        <strain evidence="2">L3_101_000M1_dasL3_101_000M1_concoct_87</strain>
    </source>
</reference>
<organism evidence="2 3">
    <name type="scientific">Subdoligranulum variabile</name>
    <dbReference type="NCBI Taxonomy" id="214851"/>
    <lineage>
        <taxon>Bacteria</taxon>
        <taxon>Bacillati</taxon>
        <taxon>Bacillota</taxon>
        <taxon>Clostridia</taxon>
        <taxon>Eubacteriales</taxon>
        <taxon>Oscillospiraceae</taxon>
        <taxon>Subdoligranulum</taxon>
    </lineage>
</organism>
<dbReference type="EMBL" id="JAGZGG010000003">
    <property type="protein sequence ID" value="MBS5331290.1"/>
    <property type="molecule type" value="Genomic_DNA"/>
</dbReference>
<protein>
    <submittedName>
        <fullName evidence="2">SUMF1/EgtB/PvdO family nonheme iron enzyme</fullName>
    </submittedName>
</protein>
<accession>A0A943D9F6</accession>